<gene>
    <name evidence="13" type="primary">Sik2</name>
</gene>
<organism evidence="13">
    <name type="scientific">Phallusia mammillata</name>
    <dbReference type="NCBI Taxonomy" id="59560"/>
    <lineage>
        <taxon>Eukaryota</taxon>
        <taxon>Metazoa</taxon>
        <taxon>Chordata</taxon>
        <taxon>Tunicata</taxon>
        <taxon>Ascidiacea</taxon>
        <taxon>Phlebobranchia</taxon>
        <taxon>Ascidiidae</taxon>
        <taxon>Phallusia</taxon>
    </lineage>
</organism>
<dbReference type="CDD" id="cd14338">
    <property type="entry name" value="UBA_SIK"/>
    <property type="match status" value="1"/>
</dbReference>
<proteinExistence type="evidence at transcript level"/>
<dbReference type="InterPro" id="IPR057380">
    <property type="entry name" value="UBA_SIK1/2/3"/>
</dbReference>
<evidence type="ECO:0000259" key="11">
    <source>
        <dbReference type="PROSITE" id="PS50011"/>
    </source>
</evidence>
<dbReference type="PROSITE" id="PS00108">
    <property type="entry name" value="PROTEIN_KINASE_ST"/>
    <property type="match status" value="1"/>
</dbReference>
<sequence length="918" mass="103386">METSSTIYLVCEYASHGEVFDFITREEKVPEEKARRMFYQVLCAIEYCHKNNVVHRDLKAENLLLDANDNIKLADFGFGNFFQSGQNLNTWCGSPPYAAPEVFEGKLYEGPQLDVWSLGIVLYVLVCGTFPFDGSNLTILKERVLAGRFRIPFWMSQDCENLIRRMLVVNPKKRLTISQIKKHKWMQVFAAKPEISLQKIDSTAPRVAGMPEFNEHILKLVQSLGIDRQKTLESLRNSTYDHLYAIYHLLVDRLKQHRTSFPLEARTYDASKRRPSHIADQTLSKFSSVNPNISPFQPDVTHKPQFFPPVKRHPPPISPLTSFDDDVVAPEVQQTTTVDKRFGDDLSQEIPQVQRTLAFTASHQPRLPHSPTNKPHFTAQGNNRTPLPHQPWSFHSGVRISAYQRFSSPGTTPPRYRECGEGLPSVTSIDEGVELSDVTEEQSELMRSAVQHRRHTLVVPDVTSYPPTFSQRSLEGGTGTLNRSSGFVGAETPPQDSFHRPTSYNDSLSSAFSEPSDVLEMDFNNTISDVTPKVVLSPCDEIPYVTSQSMDQRAAQIDNQRQLLDVSPTGFREGRRASDGLLLLGDNRIGEHLKRLTRVQGFPTISQEEADDGCLESSDAESDHVTKPYQLNHLSVQSKPNEFGMMSSHSSHHVMKGNDVINYQPYASSYRRRSLQVSQMLGEGSSCSVTLNPSPTSNQSAAEQLAIFQQQYASSDVTDLEGPYQWSSWKCVKETENNRSTGQNPSPARRSDNASHLFYAAPFAVASDESMIRSAAVEQAKRQPSLPSPTAHHLVGQQSLAQQLQQRRLKRRLKVAHNMQPTNTSYQLPVSELQHLKIDGDFAQTSYPPPLEPSQCQFVDDPNLLQATFEPTRNFPPAQNALSPANFPFRSPSFDEQRQSFTQWPGEVPQPTMEFTFT</sequence>
<dbReference type="PANTHER" id="PTHR24346">
    <property type="entry name" value="MAP/MICROTUBULE AFFINITY-REGULATING KINASE"/>
    <property type="match status" value="1"/>
</dbReference>
<dbReference type="SUPFAM" id="SSF56112">
    <property type="entry name" value="Protein kinase-like (PK-like)"/>
    <property type="match status" value="1"/>
</dbReference>
<protein>
    <recommendedName>
        <fullName evidence="1">non-specific serine/threonine protein kinase</fullName>
        <ecNumber evidence="1">2.7.11.1</ecNumber>
    </recommendedName>
</protein>
<evidence type="ECO:0000256" key="3">
    <source>
        <dbReference type="ARBA" id="ARBA00022679"/>
    </source>
</evidence>
<evidence type="ECO:0000256" key="2">
    <source>
        <dbReference type="ARBA" id="ARBA00022527"/>
    </source>
</evidence>
<dbReference type="FunFam" id="1.10.510.10:FF:000002">
    <property type="entry name" value="Non-specific serine/threonine protein kinase"/>
    <property type="match status" value="1"/>
</dbReference>
<dbReference type="PANTHER" id="PTHR24346:SF74">
    <property type="entry name" value="PROTEIN KINASE DOMAIN-CONTAINING PROTEIN"/>
    <property type="match status" value="1"/>
</dbReference>
<dbReference type="PROSITE" id="PS50011">
    <property type="entry name" value="PROTEIN_KINASE_DOM"/>
    <property type="match status" value="1"/>
</dbReference>
<dbReference type="GO" id="GO:0050321">
    <property type="term" value="F:tau-protein kinase activity"/>
    <property type="evidence" value="ECO:0007669"/>
    <property type="project" value="TreeGrafter"/>
</dbReference>
<dbReference type="InterPro" id="IPR011009">
    <property type="entry name" value="Kinase-like_dom_sf"/>
</dbReference>
<name>A0A6F9DRK0_9ASCI</name>
<dbReference type="PROSITE" id="PS50030">
    <property type="entry name" value="UBA"/>
    <property type="match status" value="1"/>
</dbReference>
<feature type="region of interest" description="Disordered" evidence="10">
    <location>
        <begin position="468"/>
        <end position="509"/>
    </location>
</feature>
<dbReference type="InterPro" id="IPR008271">
    <property type="entry name" value="Ser/Thr_kinase_AS"/>
</dbReference>
<dbReference type="EMBL" id="LR790210">
    <property type="protein sequence ID" value="CAB3266072.1"/>
    <property type="molecule type" value="mRNA"/>
</dbReference>
<dbReference type="Gene3D" id="1.10.510.10">
    <property type="entry name" value="Transferase(Phosphotransferase) domain 1"/>
    <property type="match status" value="1"/>
</dbReference>
<evidence type="ECO:0000256" key="6">
    <source>
        <dbReference type="ARBA" id="ARBA00022840"/>
    </source>
</evidence>
<comment type="similarity">
    <text evidence="7">Belongs to the protein kinase superfamily. CAMK Ser/Thr protein kinase family. Smok subfamily.</text>
</comment>
<keyword evidence="6" id="KW-0067">ATP-binding</keyword>
<dbReference type="GO" id="GO:0000226">
    <property type="term" value="P:microtubule cytoskeleton organization"/>
    <property type="evidence" value="ECO:0007669"/>
    <property type="project" value="TreeGrafter"/>
</dbReference>
<dbReference type="EC" id="2.7.11.1" evidence="1"/>
<dbReference type="Pfam" id="PF00069">
    <property type="entry name" value="Pkinase"/>
    <property type="match status" value="1"/>
</dbReference>
<dbReference type="AlphaFoldDB" id="A0A6F9DRK0"/>
<accession>A0A6F9DRK0</accession>
<feature type="compositionally biased region" description="Polar residues" evidence="10">
    <location>
        <begin position="500"/>
        <end position="509"/>
    </location>
</feature>
<evidence type="ECO:0000259" key="12">
    <source>
        <dbReference type="PROSITE" id="PS50030"/>
    </source>
</evidence>
<keyword evidence="5 13" id="KW-0418">Kinase</keyword>
<feature type="region of interest" description="Disordered" evidence="10">
    <location>
        <begin position="405"/>
        <end position="425"/>
    </location>
</feature>
<dbReference type="GO" id="GO:0005737">
    <property type="term" value="C:cytoplasm"/>
    <property type="evidence" value="ECO:0007669"/>
    <property type="project" value="TreeGrafter"/>
</dbReference>
<evidence type="ECO:0000256" key="7">
    <source>
        <dbReference type="ARBA" id="ARBA00038181"/>
    </source>
</evidence>
<evidence type="ECO:0000256" key="1">
    <source>
        <dbReference type="ARBA" id="ARBA00012513"/>
    </source>
</evidence>
<evidence type="ECO:0000313" key="13">
    <source>
        <dbReference type="EMBL" id="CAB3266072.1"/>
    </source>
</evidence>
<evidence type="ECO:0000256" key="4">
    <source>
        <dbReference type="ARBA" id="ARBA00022741"/>
    </source>
</evidence>
<feature type="region of interest" description="Disordered" evidence="10">
    <location>
        <begin position="364"/>
        <end position="386"/>
    </location>
</feature>
<comment type="catalytic activity">
    <reaction evidence="8">
        <text>L-threonyl-[protein] + ATP = O-phospho-L-threonyl-[protein] + ADP + H(+)</text>
        <dbReference type="Rhea" id="RHEA:46608"/>
        <dbReference type="Rhea" id="RHEA-COMP:11060"/>
        <dbReference type="Rhea" id="RHEA-COMP:11605"/>
        <dbReference type="ChEBI" id="CHEBI:15378"/>
        <dbReference type="ChEBI" id="CHEBI:30013"/>
        <dbReference type="ChEBI" id="CHEBI:30616"/>
        <dbReference type="ChEBI" id="CHEBI:61977"/>
        <dbReference type="ChEBI" id="CHEBI:456216"/>
        <dbReference type="EC" id="2.7.11.1"/>
    </reaction>
</comment>
<dbReference type="InterPro" id="IPR015940">
    <property type="entry name" value="UBA"/>
</dbReference>
<keyword evidence="3" id="KW-0808">Transferase</keyword>
<dbReference type="InterPro" id="IPR000719">
    <property type="entry name" value="Prot_kinase_dom"/>
</dbReference>
<feature type="compositionally biased region" description="Polar residues" evidence="10">
    <location>
        <begin position="370"/>
        <end position="385"/>
    </location>
</feature>
<dbReference type="SMART" id="SM00220">
    <property type="entry name" value="S_TKc"/>
    <property type="match status" value="1"/>
</dbReference>
<dbReference type="GO" id="GO:0005524">
    <property type="term" value="F:ATP binding"/>
    <property type="evidence" value="ECO:0007669"/>
    <property type="project" value="UniProtKB-KW"/>
</dbReference>
<keyword evidence="2" id="KW-0723">Serine/threonine-protein kinase</keyword>
<evidence type="ECO:0000256" key="5">
    <source>
        <dbReference type="ARBA" id="ARBA00022777"/>
    </source>
</evidence>
<keyword evidence="4" id="KW-0547">Nucleotide-binding</keyword>
<comment type="catalytic activity">
    <reaction evidence="9">
        <text>L-seryl-[protein] + ATP = O-phospho-L-seryl-[protein] + ADP + H(+)</text>
        <dbReference type="Rhea" id="RHEA:17989"/>
        <dbReference type="Rhea" id="RHEA-COMP:9863"/>
        <dbReference type="Rhea" id="RHEA-COMP:11604"/>
        <dbReference type="ChEBI" id="CHEBI:15378"/>
        <dbReference type="ChEBI" id="CHEBI:29999"/>
        <dbReference type="ChEBI" id="CHEBI:30616"/>
        <dbReference type="ChEBI" id="CHEBI:83421"/>
        <dbReference type="ChEBI" id="CHEBI:456216"/>
        <dbReference type="EC" id="2.7.11.1"/>
    </reaction>
</comment>
<reference evidence="13" key="1">
    <citation type="submission" date="2020-04" db="EMBL/GenBank/DDBJ databases">
        <authorList>
            <person name="Neveu A P."/>
        </authorList>
    </citation>
    <scope>NUCLEOTIDE SEQUENCE</scope>
    <source>
        <tissue evidence="13">Whole embryo</tissue>
    </source>
</reference>
<evidence type="ECO:0000256" key="8">
    <source>
        <dbReference type="ARBA" id="ARBA00047899"/>
    </source>
</evidence>
<evidence type="ECO:0000256" key="9">
    <source>
        <dbReference type="ARBA" id="ARBA00048679"/>
    </source>
</evidence>
<feature type="domain" description="UBA" evidence="12">
    <location>
        <begin position="212"/>
        <end position="252"/>
    </location>
</feature>
<dbReference type="Pfam" id="PF23312">
    <property type="entry name" value="UBA_SIK3"/>
    <property type="match status" value="1"/>
</dbReference>
<dbReference type="GO" id="GO:0035556">
    <property type="term" value="P:intracellular signal transduction"/>
    <property type="evidence" value="ECO:0007669"/>
    <property type="project" value="TreeGrafter"/>
</dbReference>
<evidence type="ECO:0000256" key="10">
    <source>
        <dbReference type="SAM" id="MobiDB-lite"/>
    </source>
</evidence>
<feature type="domain" description="Protein kinase" evidence="11">
    <location>
        <begin position="1"/>
        <end position="186"/>
    </location>
</feature>